<feature type="compositionally biased region" description="Low complexity" evidence="1">
    <location>
        <begin position="722"/>
        <end position="731"/>
    </location>
</feature>
<feature type="compositionally biased region" description="Low complexity" evidence="1">
    <location>
        <begin position="777"/>
        <end position="791"/>
    </location>
</feature>
<keyword evidence="2" id="KW-0812">Transmembrane</keyword>
<organism evidence="3 4">
    <name type="scientific">Diacronema lutheri</name>
    <name type="common">Unicellular marine alga</name>
    <name type="synonym">Monochrysis lutheri</name>
    <dbReference type="NCBI Taxonomy" id="2081491"/>
    <lineage>
        <taxon>Eukaryota</taxon>
        <taxon>Haptista</taxon>
        <taxon>Haptophyta</taxon>
        <taxon>Pavlovophyceae</taxon>
        <taxon>Pavlovales</taxon>
        <taxon>Pavlovaceae</taxon>
        <taxon>Diacronema</taxon>
    </lineage>
</organism>
<name>A0A8J5XM78_DIALT</name>
<feature type="region of interest" description="Disordered" evidence="1">
    <location>
        <begin position="644"/>
        <end position="791"/>
    </location>
</feature>
<dbReference type="AlphaFoldDB" id="A0A8J5XM78"/>
<reference evidence="3" key="1">
    <citation type="submission" date="2021-05" db="EMBL/GenBank/DDBJ databases">
        <title>The genome of the haptophyte Pavlova lutheri (Diacronema luteri, Pavlovales) - a model for lipid biosynthesis in eukaryotic algae.</title>
        <authorList>
            <person name="Hulatt C.J."/>
            <person name="Posewitz M.C."/>
        </authorList>
    </citation>
    <scope>NUCLEOTIDE SEQUENCE</scope>
    <source>
        <strain evidence="3">NIVA-4/92</strain>
    </source>
</reference>
<accession>A0A8J5XM78</accession>
<evidence type="ECO:0000256" key="2">
    <source>
        <dbReference type="SAM" id="Phobius"/>
    </source>
</evidence>
<feature type="compositionally biased region" description="Basic and acidic residues" evidence="1">
    <location>
        <begin position="732"/>
        <end position="744"/>
    </location>
</feature>
<gene>
    <name evidence="3" type="ORF">KFE25_003345</name>
</gene>
<keyword evidence="4" id="KW-1185">Reference proteome</keyword>
<keyword evidence="2" id="KW-0472">Membrane</keyword>
<feature type="compositionally biased region" description="Basic and acidic residues" evidence="1">
    <location>
        <begin position="80"/>
        <end position="91"/>
    </location>
</feature>
<keyword evidence="2" id="KW-1133">Transmembrane helix</keyword>
<proteinExistence type="predicted"/>
<feature type="transmembrane region" description="Helical" evidence="2">
    <location>
        <begin position="136"/>
        <end position="155"/>
    </location>
</feature>
<feature type="compositionally biased region" description="Low complexity" evidence="1">
    <location>
        <begin position="694"/>
        <end position="713"/>
    </location>
</feature>
<dbReference type="EMBL" id="JAGTXO010000013">
    <property type="protein sequence ID" value="KAG8464282.1"/>
    <property type="molecule type" value="Genomic_DNA"/>
</dbReference>
<feature type="transmembrane region" description="Helical" evidence="2">
    <location>
        <begin position="161"/>
        <end position="178"/>
    </location>
</feature>
<feature type="transmembrane region" description="Helical" evidence="2">
    <location>
        <begin position="236"/>
        <end position="258"/>
    </location>
</feature>
<comment type="caution">
    <text evidence="3">The sequence shown here is derived from an EMBL/GenBank/DDBJ whole genome shotgun (WGS) entry which is preliminary data.</text>
</comment>
<sequence>MEHVDGAQHESARRPSCTLATMEHADGAQHESARRPSCALARAERADGVTRESVRHLSSCSLTTAEHTDGSLAPALVHTPADRRRASSDEPWRFSRRAAPAPLGASPQHVPANLRERLEDAHALGRRRRRLLQAPAFVFGTVLICASYATCVLLWATVLDLFGLVLGAMAMLFILLALQPADRGAVAFARVLYCAIAARAAVWASFHASDMLRHGLAGAPAPLARGCADDGTRRCAVAALGTGVWLCSAAAGGASALFIARHSARRRAAAARLQIDELALCFAVTTALYAGAAALEVASRAALTRAGGARVAVSSAAVVILAAASALARSSALRTSVQARIASNGETVASAAILSALIGSRSPEQATALARKSFRCIRLDLLTREHMASVLTDSDADALFALSQPARLGDVDAFLSHSWSDDADDKWRELEAWGDDFAARHSRPARVWLDRACLDQRAIRSERALEEVLAQLPLFLAGARTLLVLCGRTWQLRLWCQLELFVFLHMHAEEEGASNIELRLLGTGAEREAIGDGLAAFRAQAASCSDAGHRRILLATIGEGFGGLEAFDKAMRRVLLAKRDEAQQLHERSITRALKRLNRLRAVAPSKGVGGSVGGSGCASPAPLRGASYGSDASVVAASTDGKRAPGMLSWPVSSQRRKVAHAGSGRRHATTELMPRSLMGRFGTPPKPVRALETSASSGAESRSLSRTSGGTSIDGCALQSSASTRVVSSVRRESGGESEGRPSELTPRMRTFVRAPGRLASVQPASVTHDERLSAAEAGRALPARADDL</sequence>
<feature type="region of interest" description="Disordered" evidence="1">
    <location>
        <begin position="71"/>
        <end position="91"/>
    </location>
</feature>
<evidence type="ECO:0000256" key="1">
    <source>
        <dbReference type="SAM" id="MobiDB-lite"/>
    </source>
</evidence>
<evidence type="ECO:0000313" key="4">
    <source>
        <dbReference type="Proteomes" id="UP000751190"/>
    </source>
</evidence>
<feature type="compositionally biased region" description="Basic residues" evidence="1">
    <location>
        <begin position="656"/>
        <end position="669"/>
    </location>
</feature>
<protein>
    <submittedName>
        <fullName evidence="3">Uncharacterized protein</fullName>
    </submittedName>
</protein>
<feature type="transmembrane region" description="Helical" evidence="2">
    <location>
        <begin position="185"/>
        <end position="206"/>
    </location>
</feature>
<feature type="transmembrane region" description="Helical" evidence="2">
    <location>
        <begin position="278"/>
        <end position="295"/>
    </location>
</feature>
<evidence type="ECO:0000313" key="3">
    <source>
        <dbReference type="EMBL" id="KAG8464282.1"/>
    </source>
</evidence>
<dbReference type="Proteomes" id="UP000751190">
    <property type="component" value="Unassembled WGS sequence"/>
</dbReference>